<feature type="transmembrane region" description="Helical" evidence="1">
    <location>
        <begin position="558"/>
        <end position="578"/>
    </location>
</feature>
<keyword evidence="3" id="KW-1185">Reference proteome</keyword>
<feature type="transmembrane region" description="Helical" evidence="1">
    <location>
        <begin position="513"/>
        <end position="538"/>
    </location>
</feature>
<feature type="transmembrane region" description="Helical" evidence="1">
    <location>
        <begin position="585"/>
        <end position="603"/>
    </location>
</feature>
<feature type="transmembrane region" description="Helical" evidence="1">
    <location>
        <begin position="37"/>
        <end position="58"/>
    </location>
</feature>
<feature type="transmembrane region" description="Helical" evidence="1">
    <location>
        <begin position="771"/>
        <end position="793"/>
    </location>
</feature>
<keyword evidence="1" id="KW-0812">Transmembrane</keyword>
<keyword evidence="1" id="KW-0472">Membrane</keyword>
<dbReference type="Proteomes" id="UP001597391">
    <property type="component" value="Unassembled WGS sequence"/>
</dbReference>
<feature type="transmembrane region" description="Helical" evidence="1">
    <location>
        <begin position="693"/>
        <end position="712"/>
    </location>
</feature>
<protein>
    <submittedName>
        <fullName evidence="2">Uncharacterized protein</fullName>
    </submittedName>
</protein>
<sequence length="811" mass="84535">MLPNSSRREITAPATRSDGSERILAAPASRIGSHVGIVLGALCAAAIMLVSIALAPVAHGSSSTVSAETDPSDAPQRQVVMIGASGLRWTDITPEATPAIARFSQASAVGSLIVRNVYTSTCPTDGWLALSAGNRAGDSINGAGGACRYLEEPSPSDSTHTATEVTPGQSGVAVPHWDDYLTAVANQKYNAKLGSFGEVIADSSVSAAALGPGAAIALATPEGSVAGAFFARPSEAADFTAQTARALDSLEGDSRLLVVDAGQVRLSRTAQANEAVVTAQITELDARVEATLRAIYANDPGLTHTTVMLASLADPLGAPRISILAMAGAGVEGNYLSSPSTRQSGYNQATDLPTTLFGLLDVDYSQVRSSFVGSRIGYESLPATGTERIAQLVDDEDHVLAARPLVGSFFAFYCIANIALFALVSYIFSGHFLRRAAQGDSWFARHSRQIIRACEIGGIAIASLPIGAVIANIFPWWRSPNPTLTLYALIALIIVIIIAVALIPAWRAWRFGPIAIFSIVTSVVLAADIATGATLQMASLMGVQPMVGGRFYGFNNQAFTLFGVATALLAGAIANSLVVAGRRKLACLVVSAIGVFAIVMDGFPSLGADFGGPPALFPAFALLALMALGTTLNFKKVFGVLIGAGVLVSSFAVVDWLRPADERTHLGRFVDTVIDGGFFEVVGRKLGAGLSTFTNPLSLVAIAAVLVLIIVLGRPVRLAAQDTDALAPYHWITNGVPLRQLSADTPMFMPTIYSVYVIIAIGTLVNDSSVVILGIGLGTLVPLLIATYARWILEITNPTRAPQHATLAVSA</sequence>
<dbReference type="RefSeq" id="WP_377465865.1">
    <property type="nucleotide sequence ID" value="NZ_JBHUOP010000002.1"/>
</dbReference>
<evidence type="ECO:0000313" key="2">
    <source>
        <dbReference type="EMBL" id="MFD2840167.1"/>
    </source>
</evidence>
<reference evidence="3" key="1">
    <citation type="journal article" date="2019" name="Int. J. Syst. Evol. Microbiol.">
        <title>The Global Catalogue of Microorganisms (GCM) 10K type strain sequencing project: providing services to taxonomists for standard genome sequencing and annotation.</title>
        <authorList>
            <consortium name="The Broad Institute Genomics Platform"/>
            <consortium name="The Broad Institute Genome Sequencing Center for Infectious Disease"/>
            <person name="Wu L."/>
            <person name="Ma J."/>
        </authorList>
    </citation>
    <scope>NUCLEOTIDE SEQUENCE [LARGE SCALE GENOMIC DNA]</scope>
    <source>
        <strain evidence="3">KCTC 33576</strain>
    </source>
</reference>
<dbReference type="EMBL" id="JBHUOP010000002">
    <property type="protein sequence ID" value="MFD2840167.1"/>
    <property type="molecule type" value="Genomic_DNA"/>
</dbReference>
<feature type="transmembrane region" description="Helical" evidence="1">
    <location>
        <begin position="450"/>
        <end position="474"/>
    </location>
</feature>
<keyword evidence="1" id="KW-1133">Transmembrane helix</keyword>
<feature type="transmembrane region" description="Helical" evidence="1">
    <location>
        <begin position="615"/>
        <end position="632"/>
    </location>
</feature>
<feature type="transmembrane region" description="Helical" evidence="1">
    <location>
        <begin position="747"/>
        <end position="765"/>
    </location>
</feature>
<organism evidence="2 3">
    <name type="scientific">Populibacterium corticicola</name>
    <dbReference type="NCBI Taxonomy" id="1812826"/>
    <lineage>
        <taxon>Bacteria</taxon>
        <taxon>Bacillati</taxon>
        <taxon>Actinomycetota</taxon>
        <taxon>Actinomycetes</taxon>
        <taxon>Micrococcales</taxon>
        <taxon>Jonesiaceae</taxon>
        <taxon>Populibacterium</taxon>
    </lineage>
</organism>
<feature type="transmembrane region" description="Helical" evidence="1">
    <location>
        <begin position="637"/>
        <end position="657"/>
    </location>
</feature>
<comment type="caution">
    <text evidence="2">The sequence shown here is derived from an EMBL/GenBank/DDBJ whole genome shotgun (WGS) entry which is preliminary data.</text>
</comment>
<evidence type="ECO:0000313" key="3">
    <source>
        <dbReference type="Proteomes" id="UP001597391"/>
    </source>
</evidence>
<evidence type="ECO:0000256" key="1">
    <source>
        <dbReference type="SAM" id="Phobius"/>
    </source>
</evidence>
<accession>A0ABW5XE98</accession>
<feature type="transmembrane region" description="Helical" evidence="1">
    <location>
        <begin position="486"/>
        <end position="506"/>
    </location>
</feature>
<proteinExistence type="predicted"/>
<feature type="transmembrane region" description="Helical" evidence="1">
    <location>
        <begin position="410"/>
        <end position="429"/>
    </location>
</feature>
<name>A0ABW5XE98_9MICO</name>
<gene>
    <name evidence="2" type="ORF">ACFSYH_06250</name>
</gene>